<dbReference type="AlphaFoldDB" id="A0A2J8NZI6"/>
<evidence type="ECO:0000313" key="3">
    <source>
        <dbReference type="Proteomes" id="UP000236370"/>
    </source>
</evidence>
<organism evidence="2 3">
    <name type="scientific">Pan troglodytes</name>
    <name type="common">Chimpanzee</name>
    <dbReference type="NCBI Taxonomy" id="9598"/>
    <lineage>
        <taxon>Eukaryota</taxon>
        <taxon>Metazoa</taxon>
        <taxon>Chordata</taxon>
        <taxon>Craniata</taxon>
        <taxon>Vertebrata</taxon>
        <taxon>Euteleostomi</taxon>
        <taxon>Mammalia</taxon>
        <taxon>Eutheria</taxon>
        <taxon>Euarchontoglires</taxon>
        <taxon>Primates</taxon>
        <taxon>Haplorrhini</taxon>
        <taxon>Catarrhini</taxon>
        <taxon>Hominidae</taxon>
        <taxon>Pan</taxon>
    </lineage>
</organism>
<sequence>MKSCLNHLLKNTAFVISALSHVAEAHVYTSSCWIWSLGKGVGEMKGFNQNSCRWGQEGQEWIPRSSRLTCHS</sequence>
<reference evidence="2 3" key="1">
    <citation type="submission" date="2017-12" db="EMBL/GenBank/DDBJ databases">
        <title>High-resolution comparative analysis of great ape genomes.</title>
        <authorList>
            <person name="Pollen A."/>
            <person name="Hastie A."/>
            <person name="Hormozdiari F."/>
            <person name="Dougherty M."/>
            <person name="Liu R."/>
            <person name="Chaisson M."/>
            <person name="Hoppe E."/>
            <person name="Hill C."/>
            <person name="Pang A."/>
            <person name="Hillier L."/>
            <person name="Baker C."/>
            <person name="Armstrong J."/>
            <person name="Shendure J."/>
            <person name="Paten B."/>
            <person name="Wilson R."/>
            <person name="Chao H."/>
            <person name="Schneider V."/>
            <person name="Ventura M."/>
            <person name="Kronenberg Z."/>
            <person name="Murali S."/>
            <person name="Gordon D."/>
            <person name="Cantsilieris S."/>
            <person name="Munson K."/>
            <person name="Nelson B."/>
            <person name="Raja A."/>
            <person name="Underwood J."/>
            <person name="Diekhans M."/>
            <person name="Fiddes I."/>
            <person name="Haussler D."/>
            <person name="Eichler E."/>
        </authorList>
    </citation>
    <scope>NUCLEOTIDE SEQUENCE [LARGE SCALE GENOMIC DNA]</scope>
    <source>
        <strain evidence="2">Yerkes chimp pedigree #C0471</strain>
    </source>
</reference>
<comment type="caution">
    <text evidence="2">The sequence shown here is derived from an EMBL/GenBank/DDBJ whole genome shotgun (WGS) entry which is preliminary data.</text>
</comment>
<proteinExistence type="predicted"/>
<evidence type="ECO:0000256" key="1">
    <source>
        <dbReference type="SAM" id="SignalP"/>
    </source>
</evidence>
<dbReference type="EMBL" id="NBAG03000221">
    <property type="protein sequence ID" value="PNI77187.1"/>
    <property type="molecule type" value="Genomic_DNA"/>
</dbReference>
<name>A0A2J8NZI6_PANTR</name>
<protein>
    <recommendedName>
        <fullName evidence="4">Secreted protein</fullName>
    </recommendedName>
</protein>
<feature type="signal peptide" evidence="1">
    <location>
        <begin position="1"/>
        <end position="25"/>
    </location>
</feature>
<keyword evidence="1" id="KW-0732">Signal</keyword>
<dbReference type="Proteomes" id="UP000236370">
    <property type="component" value="Unassembled WGS sequence"/>
</dbReference>
<evidence type="ECO:0000313" key="2">
    <source>
        <dbReference type="EMBL" id="PNI77187.1"/>
    </source>
</evidence>
<gene>
    <name evidence="2" type="ORF">CK820_G0007168</name>
</gene>
<evidence type="ECO:0008006" key="4">
    <source>
        <dbReference type="Google" id="ProtNLM"/>
    </source>
</evidence>
<feature type="chain" id="PRO_5014357660" description="Secreted protein" evidence="1">
    <location>
        <begin position="26"/>
        <end position="72"/>
    </location>
</feature>
<accession>A0A2J8NZI6</accession>